<dbReference type="Proteomes" id="UP000199647">
    <property type="component" value="Unassembled WGS sequence"/>
</dbReference>
<dbReference type="RefSeq" id="WP_143061848.1">
    <property type="nucleotide sequence ID" value="NZ_FOFG01000001.1"/>
</dbReference>
<dbReference type="EMBL" id="FOFG01000001">
    <property type="protein sequence ID" value="SEP67387.1"/>
    <property type="molecule type" value="Genomic_DNA"/>
</dbReference>
<sequence length="164" mass="17531">MILQSTEDPEALARTLAGFVPAVVEGAVSDALIVQAAERAEIAEVASAAGAALLTGARPAEIIAATRAPWILLLEAGSRLEPGWVDSVRHWLEDGRGPGCFRLEGGVFRRVVPGRRGLAQGLLIERAAAIASARQAEDLGRLARKVRARRLPVRISRYPARVRT</sequence>
<gene>
    <name evidence="1" type="ORF">SAMN05216548_101230</name>
</gene>
<proteinExistence type="predicted"/>
<keyword evidence="2" id="KW-1185">Reference proteome</keyword>
<evidence type="ECO:0008006" key="3">
    <source>
        <dbReference type="Google" id="ProtNLM"/>
    </source>
</evidence>
<name>A0A1H8ZSZ3_9HYPH</name>
<evidence type="ECO:0000313" key="2">
    <source>
        <dbReference type="Proteomes" id="UP000199647"/>
    </source>
</evidence>
<dbReference type="OrthoDB" id="9811214at2"/>
<accession>A0A1H8ZSZ3</accession>
<protein>
    <recommendedName>
        <fullName evidence="3">Glycosyl transferase family 2</fullName>
    </recommendedName>
</protein>
<dbReference type="AlphaFoldDB" id="A0A1H8ZSZ3"/>
<evidence type="ECO:0000313" key="1">
    <source>
        <dbReference type="EMBL" id="SEP67387.1"/>
    </source>
</evidence>
<dbReference type="STRING" id="1855383.SAMN05216548_101230"/>
<reference evidence="1 2" key="1">
    <citation type="submission" date="2016-10" db="EMBL/GenBank/DDBJ databases">
        <authorList>
            <person name="de Groot N.N."/>
        </authorList>
    </citation>
    <scope>NUCLEOTIDE SEQUENCE [LARGE SCALE GENOMIC DNA]</scope>
    <source>
        <strain evidence="1 2">A52C2</strain>
    </source>
</reference>
<organism evidence="1 2">
    <name type="scientific">Faunimonas pinastri</name>
    <dbReference type="NCBI Taxonomy" id="1855383"/>
    <lineage>
        <taxon>Bacteria</taxon>
        <taxon>Pseudomonadati</taxon>
        <taxon>Pseudomonadota</taxon>
        <taxon>Alphaproteobacteria</taxon>
        <taxon>Hyphomicrobiales</taxon>
        <taxon>Afifellaceae</taxon>
        <taxon>Faunimonas</taxon>
    </lineage>
</organism>